<sequence length="278" mass="30949">MISFDFEYYKPTSTDEAVSLYHSLDDLGKQPMYFSGGTELITYGRVNNITTGAVIDLKGIPECLELKASGNRVIIGAAISLTKIREARVFPFLSKAIVEIADHTARNKITLGGNICANIIYRETVLPLLLTDSQVVIATNNGLLTKPITQLFQQTLQLQKGEFLVQVQTDHSNIDLRFLSVKRRRQWDVGYPLITTAALWNDGKIKTAFSGLCEYPFVSEEMNQALNDDLLPATIRVEQAIERIPAPVLDDVNGSAAYRKFVLKNILLDVLESKNPVD</sequence>
<evidence type="ECO:0000259" key="4">
    <source>
        <dbReference type="PROSITE" id="PS51387"/>
    </source>
</evidence>
<keyword evidence="6" id="KW-1185">Reference proteome</keyword>
<dbReference type="Gene3D" id="3.30.465.10">
    <property type="match status" value="1"/>
</dbReference>
<dbReference type="SUPFAM" id="SSF55447">
    <property type="entry name" value="CO dehydrogenase flavoprotein C-terminal domain-like"/>
    <property type="match status" value="1"/>
</dbReference>
<keyword evidence="2" id="KW-0274">FAD</keyword>
<dbReference type="InterPro" id="IPR036683">
    <property type="entry name" value="CO_DH_flav_C_dom_sf"/>
</dbReference>
<dbReference type="Pfam" id="PF00941">
    <property type="entry name" value="FAD_binding_5"/>
    <property type="match status" value="1"/>
</dbReference>
<dbReference type="InterPro" id="IPR036318">
    <property type="entry name" value="FAD-bd_PCMH-like_sf"/>
</dbReference>
<name>A0A1E5L4M2_9FIRM</name>
<dbReference type="GO" id="GO:0071949">
    <property type="term" value="F:FAD binding"/>
    <property type="evidence" value="ECO:0007669"/>
    <property type="project" value="InterPro"/>
</dbReference>
<dbReference type="Proteomes" id="UP000095255">
    <property type="component" value="Unassembled WGS sequence"/>
</dbReference>
<dbReference type="RefSeq" id="WP_069702429.1">
    <property type="nucleotide sequence ID" value="NZ_MJAT01000033.1"/>
</dbReference>
<evidence type="ECO:0000313" key="6">
    <source>
        <dbReference type="Proteomes" id="UP000095255"/>
    </source>
</evidence>
<evidence type="ECO:0000313" key="5">
    <source>
        <dbReference type="EMBL" id="OEH85102.1"/>
    </source>
</evidence>
<dbReference type="OrthoDB" id="9774454at2"/>
<keyword evidence="3" id="KW-0560">Oxidoreductase</keyword>
<keyword evidence="1" id="KW-0285">Flavoprotein</keyword>
<reference evidence="5 6" key="1">
    <citation type="submission" date="2016-09" db="EMBL/GenBank/DDBJ databases">
        <title>Desulfuribacillus arsenicus sp. nov., an obligately anaerobic, dissimilatory arsenic- and antimonate-reducing bacterium isolated from anoxic sediments.</title>
        <authorList>
            <person name="Abin C.A."/>
            <person name="Hollibaugh J.T."/>
        </authorList>
    </citation>
    <scope>NUCLEOTIDE SEQUENCE [LARGE SCALE GENOMIC DNA]</scope>
    <source>
        <strain evidence="5 6">MLFW-2</strain>
    </source>
</reference>
<dbReference type="Gene3D" id="3.30.43.10">
    <property type="entry name" value="Uridine Diphospho-n-acetylenolpyruvylglucosamine Reductase, domain 2"/>
    <property type="match status" value="1"/>
</dbReference>
<dbReference type="InterPro" id="IPR002346">
    <property type="entry name" value="Mopterin_DH_FAD-bd"/>
</dbReference>
<evidence type="ECO:0000256" key="3">
    <source>
        <dbReference type="ARBA" id="ARBA00023002"/>
    </source>
</evidence>
<organism evidence="5 6">
    <name type="scientific">Desulfuribacillus stibiiarsenatis</name>
    <dbReference type="NCBI Taxonomy" id="1390249"/>
    <lineage>
        <taxon>Bacteria</taxon>
        <taxon>Bacillati</taxon>
        <taxon>Bacillota</taxon>
        <taxon>Desulfuribacillia</taxon>
        <taxon>Desulfuribacillales</taxon>
        <taxon>Desulfuribacillaceae</taxon>
        <taxon>Desulfuribacillus</taxon>
    </lineage>
</organism>
<dbReference type="EMBL" id="MJAT01000033">
    <property type="protein sequence ID" value="OEH85102.1"/>
    <property type="molecule type" value="Genomic_DNA"/>
</dbReference>
<dbReference type="PANTHER" id="PTHR42659">
    <property type="entry name" value="XANTHINE DEHYDROGENASE SUBUNIT C-RELATED"/>
    <property type="match status" value="1"/>
</dbReference>
<gene>
    <name evidence="5" type="ORF">BHU72_05690</name>
</gene>
<dbReference type="PROSITE" id="PS51387">
    <property type="entry name" value="FAD_PCMH"/>
    <property type="match status" value="1"/>
</dbReference>
<dbReference type="InterPro" id="IPR005107">
    <property type="entry name" value="CO_DH_flav_C"/>
</dbReference>
<feature type="domain" description="FAD-binding PCMH-type" evidence="4">
    <location>
        <begin position="1"/>
        <end position="174"/>
    </location>
</feature>
<dbReference type="SUPFAM" id="SSF56176">
    <property type="entry name" value="FAD-binding/transporter-associated domain-like"/>
    <property type="match status" value="1"/>
</dbReference>
<protein>
    <submittedName>
        <fullName evidence="5">Xanthine dehydrogenase</fullName>
    </submittedName>
</protein>
<dbReference type="InterPro" id="IPR016166">
    <property type="entry name" value="FAD-bd_PCMH"/>
</dbReference>
<dbReference type="GO" id="GO:0016491">
    <property type="term" value="F:oxidoreductase activity"/>
    <property type="evidence" value="ECO:0007669"/>
    <property type="project" value="UniProtKB-KW"/>
</dbReference>
<dbReference type="AlphaFoldDB" id="A0A1E5L4M2"/>
<dbReference type="InterPro" id="IPR016169">
    <property type="entry name" value="FAD-bd_PCMH_sub2"/>
</dbReference>
<dbReference type="InterPro" id="IPR016167">
    <property type="entry name" value="FAD-bd_PCMH_sub1"/>
</dbReference>
<accession>A0A1E5L4M2</accession>
<evidence type="ECO:0000256" key="1">
    <source>
        <dbReference type="ARBA" id="ARBA00022630"/>
    </source>
</evidence>
<dbReference type="PANTHER" id="PTHR42659:SF2">
    <property type="entry name" value="XANTHINE DEHYDROGENASE SUBUNIT C-RELATED"/>
    <property type="match status" value="1"/>
</dbReference>
<dbReference type="InterPro" id="IPR051312">
    <property type="entry name" value="Diverse_Substr_Oxidored"/>
</dbReference>
<evidence type="ECO:0000256" key="2">
    <source>
        <dbReference type="ARBA" id="ARBA00022827"/>
    </source>
</evidence>
<proteinExistence type="predicted"/>
<dbReference type="STRING" id="1390249.BHU72_05690"/>
<dbReference type="SMART" id="SM01092">
    <property type="entry name" value="CO_deh_flav_C"/>
    <property type="match status" value="1"/>
</dbReference>
<comment type="caution">
    <text evidence="5">The sequence shown here is derived from an EMBL/GenBank/DDBJ whole genome shotgun (WGS) entry which is preliminary data.</text>
</comment>